<evidence type="ECO:0000313" key="2">
    <source>
        <dbReference type="EMBL" id="MEL0554978.1"/>
    </source>
</evidence>
<organism evidence="2 3">
    <name type="scientific">Raoultella lignicola</name>
    <dbReference type="NCBI Taxonomy" id="3040939"/>
    <lineage>
        <taxon>Bacteria</taxon>
        <taxon>Pseudomonadati</taxon>
        <taxon>Pseudomonadota</taxon>
        <taxon>Gammaproteobacteria</taxon>
        <taxon>Enterobacterales</taxon>
        <taxon>Enterobacteriaceae</taxon>
        <taxon>Klebsiella/Raoultella group</taxon>
        <taxon>Raoultella</taxon>
    </lineage>
</organism>
<keyword evidence="3" id="KW-1185">Reference proteome</keyword>
<comment type="caution">
    <text evidence="2">The sequence shown here is derived from an EMBL/GenBank/DDBJ whole genome shotgun (WGS) entry which is preliminary data.</text>
</comment>
<sequence length="115" mass="13623">MAFEEKKQKAIALMQEKNMWRSNYAPPLLRLLWNAGWKMPPPPFAPFWLNMVFFAGWFGPVWGLLMWFSGWRDQGHSVTYALYLSACSGMLFGFFMALFHAWRKRANNLPDWKQL</sequence>
<evidence type="ECO:0000256" key="1">
    <source>
        <dbReference type="SAM" id="Phobius"/>
    </source>
</evidence>
<name>A0ABU9FGB3_9ENTR</name>
<accession>A0ABU9FGB3</accession>
<dbReference type="Pfam" id="PF19942">
    <property type="entry name" value="DUF6404"/>
    <property type="match status" value="1"/>
</dbReference>
<gene>
    <name evidence="2" type="ORF">QFI96_025185</name>
</gene>
<feature type="transmembrane region" description="Helical" evidence="1">
    <location>
        <begin position="47"/>
        <end position="68"/>
    </location>
</feature>
<feature type="transmembrane region" description="Helical" evidence="1">
    <location>
        <begin position="80"/>
        <end position="102"/>
    </location>
</feature>
<keyword evidence="1" id="KW-0812">Transmembrane</keyword>
<dbReference type="Proteomes" id="UP001312893">
    <property type="component" value="Unassembled WGS sequence"/>
</dbReference>
<evidence type="ECO:0000313" key="3">
    <source>
        <dbReference type="Proteomes" id="UP001312893"/>
    </source>
</evidence>
<dbReference type="RefSeq" id="WP_154143588.1">
    <property type="nucleotide sequence ID" value="NZ_JARXNK020000106.1"/>
</dbReference>
<reference evidence="2 3" key="1">
    <citation type="submission" date="2024-04" db="EMBL/GenBank/DDBJ databases">
        <title>Two novel Raoultella species associated with bleeding cankers of broadleaf hosts, Raoultella scottia sp. nov. and Raoultella lignicola sp. nov.</title>
        <authorList>
            <person name="Brady C.L."/>
        </authorList>
    </citation>
    <scope>NUCLEOTIDE SEQUENCE [LARGE SCALE GENOMIC DNA]</scope>
    <source>
        <strain evidence="2 3">TW_WC1a.1</strain>
    </source>
</reference>
<dbReference type="InterPro" id="IPR045644">
    <property type="entry name" value="DUF6404"/>
</dbReference>
<protein>
    <submittedName>
        <fullName evidence="2">DUF6404 family protein</fullName>
    </submittedName>
</protein>
<proteinExistence type="predicted"/>
<keyword evidence="1" id="KW-1133">Transmembrane helix</keyword>
<dbReference type="EMBL" id="JARXNK020000106">
    <property type="protein sequence ID" value="MEL0554978.1"/>
    <property type="molecule type" value="Genomic_DNA"/>
</dbReference>
<keyword evidence="1" id="KW-0472">Membrane</keyword>